<dbReference type="GO" id="GO:0000981">
    <property type="term" value="F:DNA-binding transcription factor activity, RNA polymerase II-specific"/>
    <property type="evidence" value="ECO:0007669"/>
    <property type="project" value="InterPro"/>
</dbReference>
<dbReference type="AlphaFoldDB" id="A0AA39GD49"/>
<dbReference type="CDD" id="cd12148">
    <property type="entry name" value="fungal_TF_MHR"/>
    <property type="match status" value="1"/>
</dbReference>
<feature type="region of interest" description="Disordered" evidence="5">
    <location>
        <begin position="1"/>
        <end position="30"/>
    </location>
</feature>
<dbReference type="InterPro" id="IPR001138">
    <property type="entry name" value="Zn2Cys6_DnaBD"/>
</dbReference>
<feature type="domain" description="Xylanolytic transcriptional activator regulatory" evidence="6">
    <location>
        <begin position="129"/>
        <end position="302"/>
    </location>
</feature>
<dbReference type="GO" id="GO:0006351">
    <property type="term" value="P:DNA-templated transcription"/>
    <property type="evidence" value="ECO:0007669"/>
    <property type="project" value="InterPro"/>
</dbReference>
<proteinExistence type="predicted"/>
<dbReference type="EMBL" id="JAPDFR010000008">
    <property type="protein sequence ID" value="KAK0383922.1"/>
    <property type="molecule type" value="Genomic_DNA"/>
</dbReference>
<name>A0AA39GD49_SARSR</name>
<evidence type="ECO:0000256" key="5">
    <source>
        <dbReference type="SAM" id="MobiDB-lite"/>
    </source>
</evidence>
<protein>
    <recommendedName>
        <fullName evidence="6">Xylanolytic transcriptional activator regulatory domain-containing protein</fullName>
    </recommendedName>
</protein>
<feature type="compositionally biased region" description="Pro residues" evidence="5">
    <location>
        <begin position="13"/>
        <end position="22"/>
    </location>
</feature>
<dbReference type="PANTHER" id="PTHR47424">
    <property type="entry name" value="REGULATORY PROTEIN GAL4"/>
    <property type="match status" value="1"/>
</dbReference>
<accession>A0AA39GD49</accession>
<dbReference type="SUPFAM" id="SSF57701">
    <property type="entry name" value="Zn2/Cys6 DNA-binding domain"/>
    <property type="match status" value="1"/>
</dbReference>
<evidence type="ECO:0000256" key="1">
    <source>
        <dbReference type="ARBA" id="ARBA00022723"/>
    </source>
</evidence>
<dbReference type="GO" id="GO:0008270">
    <property type="term" value="F:zinc ion binding"/>
    <property type="evidence" value="ECO:0007669"/>
    <property type="project" value="InterPro"/>
</dbReference>
<evidence type="ECO:0000256" key="2">
    <source>
        <dbReference type="ARBA" id="ARBA00023015"/>
    </source>
</evidence>
<gene>
    <name evidence="7" type="ORF">NLU13_8013</name>
</gene>
<sequence length="506" mass="57128">MVSPRSSPTSSSSPPPMAPPAMHPAAPDPRRRRALQACDFCHLRGLRCRRDPGRGESSQRATCSSCRDYNVECKMTRVVRKRGRKPAAKNLGPGDRVHGKLLDESDDERGFRSLRAVRRLVQVYRTTMYQCYFPFLSEMDLLKRWEHSIPEPHQPSYMLLMALCAVSAQSIALKAVFNEDVEDDAPDVDSNLYFDEAVCRIPGVISQPQDLDYLRSFGLMALYSLKQGHHGNFHRYLGLYHGLVAQIGFHDEARWPDDISITEVDDRRRFFWCVYRLEVHGASVLGHMVRLPESQVSVRYPRITPAMAPETRAWTAGWDYITDLFRILEYAVSSLRRVKDRRPALAGLSDGLPPTTLVDSLGRLKTNKPRILLGIDERGGCGDLQSNRCRYMSVQITCAEALVTIMTLLYCQAPAQEVMDVADKFIQEVARAPLIMFKVASSQIVYDLLGVGHMLYNASRHDGNQYRTEARRLIAFLADLVGNLELDIPLAAEVGERLRRLADSAS</sequence>
<keyword evidence="1" id="KW-0479">Metal-binding</keyword>
<keyword evidence="3" id="KW-0804">Transcription</keyword>
<dbReference type="InterPro" id="IPR007219">
    <property type="entry name" value="XnlR_reg_dom"/>
</dbReference>
<keyword evidence="8" id="KW-1185">Reference proteome</keyword>
<dbReference type="GO" id="GO:0003677">
    <property type="term" value="F:DNA binding"/>
    <property type="evidence" value="ECO:0007669"/>
    <property type="project" value="InterPro"/>
</dbReference>
<evidence type="ECO:0000256" key="3">
    <source>
        <dbReference type="ARBA" id="ARBA00023163"/>
    </source>
</evidence>
<keyword evidence="4" id="KW-0539">Nucleus</keyword>
<dbReference type="Pfam" id="PF04082">
    <property type="entry name" value="Fungal_trans"/>
    <property type="match status" value="1"/>
</dbReference>
<dbReference type="Gene3D" id="4.10.240.10">
    <property type="entry name" value="Zn(2)-C6 fungal-type DNA-binding domain"/>
    <property type="match status" value="1"/>
</dbReference>
<dbReference type="InterPro" id="IPR036864">
    <property type="entry name" value="Zn2-C6_fun-type_DNA-bd_sf"/>
</dbReference>
<keyword evidence="2" id="KW-0805">Transcription regulation</keyword>
<dbReference type="PANTHER" id="PTHR47424:SF6">
    <property type="entry name" value="PROLINE UTILIZATION TRANS-ACTIVATOR"/>
    <property type="match status" value="1"/>
</dbReference>
<dbReference type="Proteomes" id="UP001175261">
    <property type="component" value="Unassembled WGS sequence"/>
</dbReference>
<evidence type="ECO:0000313" key="7">
    <source>
        <dbReference type="EMBL" id="KAK0383922.1"/>
    </source>
</evidence>
<organism evidence="7 8">
    <name type="scientific">Sarocladium strictum</name>
    <name type="common">Black bundle disease fungus</name>
    <name type="synonym">Acremonium strictum</name>
    <dbReference type="NCBI Taxonomy" id="5046"/>
    <lineage>
        <taxon>Eukaryota</taxon>
        <taxon>Fungi</taxon>
        <taxon>Dikarya</taxon>
        <taxon>Ascomycota</taxon>
        <taxon>Pezizomycotina</taxon>
        <taxon>Sordariomycetes</taxon>
        <taxon>Hypocreomycetidae</taxon>
        <taxon>Hypocreales</taxon>
        <taxon>Sarocladiaceae</taxon>
        <taxon>Sarocladium</taxon>
    </lineage>
</organism>
<comment type="caution">
    <text evidence="7">The sequence shown here is derived from an EMBL/GenBank/DDBJ whole genome shotgun (WGS) entry which is preliminary data.</text>
</comment>
<dbReference type="InterPro" id="IPR051127">
    <property type="entry name" value="Fungal_SecMet_Regulators"/>
</dbReference>
<evidence type="ECO:0000259" key="6">
    <source>
        <dbReference type="Pfam" id="PF04082"/>
    </source>
</evidence>
<feature type="compositionally biased region" description="Low complexity" evidence="5">
    <location>
        <begin position="1"/>
        <end position="12"/>
    </location>
</feature>
<evidence type="ECO:0000313" key="8">
    <source>
        <dbReference type="Proteomes" id="UP001175261"/>
    </source>
</evidence>
<reference evidence="7" key="1">
    <citation type="submission" date="2022-10" db="EMBL/GenBank/DDBJ databases">
        <title>Determination and structural analysis of whole genome sequence of Sarocladium strictum F4-1.</title>
        <authorList>
            <person name="Hu L."/>
            <person name="Jiang Y."/>
        </authorList>
    </citation>
    <scope>NUCLEOTIDE SEQUENCE</scope>
    <source>
        <strain evidence="7">F4-1</strain>
    </source>
</reference>
<evidence type="ECO:0000256" key="4">
    <source>
        <dbReference type="ARBA" id="ARBA00023242"/>
    </source>
</evidence>
<dbReference type="CDD" id="cd00067">
    <property type="entry name" value="GAL4"/>
    <property type="match status" value="1"/>
</dbReference>